<protein>
    <submittedName>
        <fullName evidence="8">Hydroxyacid dehydrogenase</fullName>
    </submittedName>
</protein>
<dbReference type="GO" id="GO:0030267">
    <property type="term" value="F:glyoxylate reductase (NADPH) activity"/>
    <property type="evidence" value="ECO:0007669"/>
    <property type="project" value="TreeGrafter"/>
</dbReference>
<dbReference type="Pfam" id="PF02826">
    <property type="entry name" value="2-Hacid_dh_C"/>
    <property type="match status" value="1"/>
</dbReference>
<evidence type="ECO:0000313" key="10">
    <source>
        <dbReference type="Proteomes" id="UP000281192"/>
    </source>
</evidence>
<dbReference type="AlphaFoldDB" id="A0A2N5CSB9"/>
<accession>A0A2N5CSB9</accession>
<gene>
    <name evidence="7" type="ORF">C1707_23975</name>
    <name evidence="8" type="ORF">CFHF_14275</name>
</gene>
<dbReference type="GO" id="GO:0016618">
    <property type="term" value="F:hydroxypyruvate reductase [NAD(P)H] activity"/>
    <property type="evidence" value="ECO:0007669"/>
    <property type="project" value="TreeGrafter"/>
</dbReference>
<evidence type="ECO:0000313" key="9">
    <source>
        <dbReference type="Proteomes" id="UP000234483"/>
    </source>
</evidence>
<comment type="similarity">
    <text evidence="4">Belongs to the D-isomer specific 2-hydroxyacid dehydrogenase family.</text>
</comment>
<evidence type="ECO:0000313" key="7">
    <source>
        <dbReference type="EMBL" id="AYV49066.1"/>
    </source>
</evidence>
<dbReference type="InterPro" id="IPR036291">
    <property type="entry name" value="NAD(P)-bd_dom_sf"/>
</dbReference>
<evidence type="ECO:0000256" key="4">
    <source>
        <dbReference type="RuleBase" id="RU003719"/>
    </source>
</evidence>
<dbReference type="Proteomes" id="UP000234483">
    <property type="component" value="Unassembled WGS sequence"/>
</dbReference>
<keyword evidence="1" id="KW-0521">NADP</keyword>
<organism evidence="8 9">
    <name type="scientific">Caulobacter flavus</name>
    <dbReference type="NCBI Taxonomy" id="1679497"/>
    <lineage>
        <taxon>Bacteria</taxon>
        <taxon>Pseudomonadati</taxon>
        <taxon>Pseudomonadota</taxon>
        <taxon>Alphaproteobacteria</taxon>
        <taxon>Caulobacterales</taxon>
        <taxon>Caulobacteraceae</taxon>
        <taxon>Caulobacter</taxon>
    </lineage>
</organism>
<dbReference type="PANTHER" id="PTHR10996:SF178">
    <property type="entry name" value="2-HYDROXYACID DEHYDROGENASE YGL185C-RELATED"/>
    <property type="match status" value="1"/>
</dbReference>
<dbReference type="EMBL" id="CP026100">
    <property type="protein sequence ID" value="AYV49066.1"/>
    <property type="molecule type" value="Genomic_DNA"/>
</dbReference>
<dbReference type="PANTHER" id="PTHR10996">
    <property type="entry name" value="2-HYDROXYACID DEHYDROGENASE-RELATED"/>
    <property type="match status" value="1"/>
</dbReference>
<dbReference type="Gene3D" id="3.40.50.720">
    <property type="entry name" value="NAD(P)-binding Rossmann-like Domain"/>
    <property type="match status" value="2"/>
</dbReference>
<evidence type="ECO:0000259" key="5">
    <source>
        <dbReference type="Pfam" id="PF00389"/>
    </source>
</evidence>
<dbReference type="OrthoDB" id="9793626at2"/>
<evidence type="ECO:0000259" key="6">
    <source>
        <dbReference type="Pfam" id="PF02826"/>
    </source>
</evidence>
<name>A0A2N5CSB9_9CAUL</name>
<dbReference type="Pfam" id="PF00389">
    <property type="entry name" value="2-Hacid_dh"/>
    <property type="match status" value="1"/>
</dbReference>
<dbReference type="InterPro" id="IPR050223">
    <property type="entry name" value="D-isomer_2-hydroxyacid_DH"/>
</dbReference>
<keyword evidence="2 4" id="KW-0560">Oxidoreductase</keyword>
<dbReference type="InterPro" id="IPR006139">
    <property type="entry name" value="D-isomer_2_OHA_DH_cat_dom"/>
</dbReference>
<evidence type="ECO:0000256" key="1">
    <source>
        <dbReference type="ARBA" id="ARBA00022857"/>
    </source>
</evidence>
<dbReference type="CDD" id="cd12156">
    <property type="entry name" value="HPPR"/>
    <property type="match status" value="1"/>
</dbReference>
<dbReference type="InterPro" id="IPR006140">
    <property type="entry name" value="D-isomer_DH_NAD-bd"/>
</dbReference>
<dbReference type="EMBL" id="PJRQ01000029">
    <property type="protein sequence ID" value="PLR13347.1"/>
    <property type="molecule type" value="Genomic_DNA"/>
</dbReference>
<reference evidence="7 10" key="2">
    <citation type="submission" date="2018-01" db="EMBL/GenBank/DDBJ databases">
        <title>Complete genome sequence of Caulobacter flavus RHGG3.</title>
        <authorList>
            <person name="Yang E."/>
        </authorList>
    </citation>
    <scope>NUCLEOTIDE SEQUENCE [LARGE SCALE GENOMIC DNA]</scope>
    <source>
        <strain evidence="7 10">RHGG3</strain>
    </source>
</reference>
<sequence>MPQTPVVKPHIVLSHEMLLPMQPLLEGAYEVHRLWDYPDRLAFLEGPGKQVQAIVHAGEMVLPRDLLSEMPRLGLIACVSAGYDGVDVPWCRGHGLAVTHSVGLNAGDVADHALGLLLSAWRGIAEGDRRVRAGRWTSMDRMGARHGLRGRKAGIIGLGHIGEAVARRLEAFDVKVAWWGPRPKEANWPRAESLLSLARDSDILVVCARPDASNRHLVNAGVIDALGPQGLLVNVSRGSLVDEDALVAALKDGRLGMAALDVFEHEPTPPSRWADVPHTVLTPHTAGATLDSIPAMVNLTVENLRRYFHGEPLASPVAA</sequence>
<feature type="domain" description="D-isomer specific 2-hydroxyacid dehydrogenase catalytic" evidence="5">
    <location>
        <begin position="49"/>
        <end position="317"/>
    </location>
</feature>
<dbReference type="Proteomes" id="UP000281192">
    <property type="component" value="Chromosome"/>
</dbReference>
<dbReference type="RefSeq" id="WP_101713667.1">
    <property type="nucleotide sequence ID" value="NZ_CP026100.1"/>
</dbReference>
<dbReference type="FunFam" id="3.40.50.720:FF:000213">
    <property type="entry name" value="Putative 2-hydroxyacid dehydrogenase"/>
    <property type="match status" value="1"/>
</dbReference>
<feature type="domain" description="D-isomer specific 2-hydroxyacid dehydrogenase NAD-binding" evidence="6">
    <location>
        <begin position="114"/>
        <end position="286"/>
    </location>
</feature>
<dbReference type="GO" id="GO:0005829">
    <property type="term" value="C:cytosol"/>
    <property type="evidence" value="ECO:0007669"/>
    <property type="project" value="TreeGrafter"/>
</dbReference>
<keyword evidence="3" id="KW-0520">NAD</keyword>
<keyword evidence="10" id="KW-1185">Reference proteome</keyword>
<dbReference type="SUPFAM" id="SSF52283">
    <property type="entry name" value="Formate/glycerate dehydrogenase catalytic domain-like"/>
    <property type="match status" value="1"/>
</dbReference>
<evidence type="ECO:0000256" key="2">
    <source>
        <dbReference type="ARBA" id="ARBA00023002"/>
    </source>
</evidence>
<evidence type="ECO:0000313" key="8">
    <source>
        <dbReference type="EMBL" id="PLR13347.1"/>
    </source>
</evidence>
<dbReference type="GO" id="GO:0051287">
    <property type="term" value="F:NAD binding"/>
    <property type="evidence" value="ECO:0007669"/>
    <property type="project" value="InterPro"/>
</dbReference>
<dbReference type="SUPFAM" id="SSF51735">
    <property type="entry name" value="NAD(P)-binding Rossmann-fold domains"/>
    <property type="match status" value="1"/>
</dbReference>
<evidence type="ECO:0000256" key="3">
    <source>
        <dbReference type="ARBA" id="ARBA00023027"/>
    </source>
</evidence>
<proteinExistence type="inferred from homology"/>
<reference evidence="8 9" key="1">
    <citation type="submission" date="2017-12" db="EMBL/GenBank/DDBJ databases">
        <title>The genome sequence of Caulobacter flavus CGMCC1 15093.</title>
        <authorList>
            <person name="Gao J."/>
            <person name="Mao X."/>
            <person name="Sun J."/>
        </authorList>
    </citation>
    <scope>NUCLEOTIDE SEQUENCE [LARGE SCALE GENOMIC DNA]</scope>
    <source>
        <strain evidence="8 9">CGMCC1 15093</strain>
    </source>
</reference>
<dbReference type="KEGG" id="cfh:C1707_23975"/>